<dbReference type="SMART" id="SM00062">
    <property type="entry name" value="PBPb"/>
    <property type="match status" value="1"/>
</dbReference>
<dbReference type="PANTHER" id="PTHR35936">
    <property type="entry name" value="MEMBRANE-BOUND LYTIC MUREIN TRANSGLYCOSYLASE F"/>
    <property type="match status" value="1"/>
</dbReference>
<dbReference type="Gene3D" id="3.40.190.10">
    <property type="entry name" value="Periplasmic binding protein-like II"/>
    <property type="match status" value="2"/>
</dbReference>
<comment type="caution">
    <text evidence="4">The sequence shown here is derived from an EMBL/GenBank/DDBJ whole genome shotgun (WGS) entry which is preliminary data.</text>
</comment>
<dbReference type="RefSeq" id="WP_134466057.1">
    <property type="nucleotide sequence ID" value="NZ_JBHMFL010000057.1"/>
</dbReference>
<dbReference type="InterPro" id="IPR001638">
    <property type="entry name" value="Solute-binding_3/MltF_N"/>
</dbReference>
<organism evidence="4 5">
    <name type="scientific">Paraburkholderia dipogonis</name>
    <dbReference type="NCBI Taxonomy" id="1211383"/>
    <lineage>
        <taxon>Bacteria</taxon>
        <taxon>Pseudomonadati</taxon>
        <taxon>Pseudomonadota</taxon>
        <taxon>Betaproteobacteria</taxon>
        <taxon>Burkholderiales</taxon>
        <taxon>Burkholderiaceae</taxon>
        <taxon>Paraburkholderia</taxon>
    </lineage>
</organism>
<feature type="domain" description="Solute-binding protein family 3/N-terminal" evidence="3">
    <location>
        <begin position="26"/>
        <end position="261"/>
    </location>
</feature>
<evidence type="ECO:0000313" key="4">
    <source>
        <dbReference type="EMBL" id="TFE37531.1"/>
    </source>
</evidence>
<reference evidence="4 5" key="1">
    <citation type="submission" date="2019-03" db="EMBL/GenBank/DDBJ databases">
        <title>Complete Genome Sequence of Paraburkholderia dipogonis ICMP 19430T, a Nitrogen-fixing Symbiont of the South African Invasive Legume Dipogon lignosus in New Zealand.</title>
        <authorList>
            <person name="De Meyer S.E."/>
        </authorList>
    </citation>
    <scope>NUCLEOTIDE SEQUENCE [LARGE SCALE GENOMIC DNA]</scope>
    <source>
        <strain evidence="4 5">ICMP 19430</strain>
    </source>
</reference>
<gene>
    <name evidence="4" type="ORF">E2553_39560</name>
</gene>
<protein>
    <submittedName>
        <fullName evidence="4">Transporter substrate-binding domain-containing protein</fullName>
    </submittedName>
</protein>
<dbReference type="SUPFAM" id="SSF53850">
    <property type="entry name" value="Periplasmic binding protein-like II"/>
    <property type="match status" value="1"/>
</dbReference>
<dbReference type="PANTHER" id="PTHR35936:SF17">
    <property type="entry name" value="ARGININE-BINDING EXTRACELLULAR PROTEIN ARTP"/>
    <property type="match status" value="1"/>
</dbReference>
<evidence type="ECO:0000313" key="5">
    <source>
        <dbReference type="Proteomes" id="UP000297385"/>
    </source>
</evidence>
<dbReference type="AlphaFoldDB" id="A0A4Y8MJB4"/>
<feature type="chain" id="PRO_5021425684" evidence="2">
    <location>
        <begin position="25"/>
        <end position="268"/>
    </location>
</feature>
<evidence type="ECO:0000256" key="2">
    <source>
        <dbReference type="SAM" id="SignalP"/>
    </source>
</evidence>
<proteinExistence type="predicted"/>
<evidence type="ECO:0000259" key="3">
    <source>
        <dbReference type="SMART" id="SM00062"/>
    </source>
</evidence>
<dbReference type="Proteomes" id="UP000297385">
    <property type="component" value="Unassembled WGS sequence"/>
</dbReference>
<evidence type="ECO:0000256" key="1">
    <source>
        <dbReference type="ARBA" id="ARBA00022729"/>
    </source>
</evidence>
<dbReference type="Pfam" id="PF00497">
    <property type="entry name" value="SBP_bac_3"/>
    <property type="match status" value="1"/>
</dbReference>
<dbReference type="GeneID" id="97303834"/>
<sequence length="268" mass="28787">MKRSFLSLAMSAAVLFSTYAPAQAATLSVGTEGDAPPFSMADASGKVTGYDADVANAICAELKVQCKFVVQSFNTLIPSLSAGQFDVIISGLGITETRRKQIDYSIPYAGVTKYFAVKKGSPLLRATSLDAISKALDGKLVGVVNGTTYAKYVQRHFGNADIKSYDSVNQMVSDLQSGRLYTAFSDSPTWADVMKAPGGNSITQVPVAVRQKEDPEILGIGMGVGIRKGNAELRNNVDTALCRLIKNGTMRKISEKWFQEDYTIPCTP</sequence>
<name>A0A4Y8MJB4_9BURK</name>
<accession>A0A4Y8MJB4</accession>
<dbReference type="EMBL" id="SNVI01000005">
    <property type="protein sequence ID" value="TFE37531.1"/>
    <property type="molecule type" value="Genomic_DNA"/>
</dbReference>
<feature type="signal peptide" evidence="2">
    <location>
        <begin position="1"/>
        <end position="24"/>
    </location>
</feature>
<keyword evidence="1 2" id="KW-0732">Signal</keyword>